<evidence type="ECO:0000256" key="5">
    <source>
        <dbReference type="ARBA" id="ARBA00022516"/>
    </source>
</evidence>
<dbReference type="GO" id="GO:0008915">
    <property type="term" value="F:lipid-A-disaccharide synthase activity"/>
    <property type="evidence" value="ECO:0007669"/>
    <property type="project" value="UniProtKB-EC"/>
</dbReference>
<dbReference type="NCBIfam" id="TIGR00215">
    <property type="entry name" value="lpxB"/>
    <property type="match status" value="1"/>
</dbReference>
<reference evidence="13" key="1">
    <citation type="journal article" date="2019" name="Int. J. Syst. Evol. Microbiol.">
        <title>The Global Catalogue of Microorganisms (GCM) 10K type strain sequencing project: providing services to taxonomists for standard genome sequencing and annotation.</title>
        <authorList>
            <consortium name="The Broad Institute Genomics Platform"/>
            <consortium name="The Broad Institute Genome Sequencing Center for Infectious Disease"/>
            <person name="Wu L."/>
            <person name="Ma J."/>
        </authorList>
    </citation>
    <scope>NUCLEOTIDE SEQUENCE [LARGE SCALE GENOMIC DNA]</scope>
    <source>
        <strain evidence="13">KCTC 42964</strain>
    </source>
</reference>
<evidence type="ECO:0000256" key="11">
    <source>
        <dbReference type="HAMAP-Rule" id="MF_00392"/>
    </source>
</evidence>
<keyword evidence="5 11" id="KW-0444">Lipid biosynthesis</keyword>
<evidence type="ECO:0000256" key="2">
    <source>
        <dbReference type="ARBA" id="ARBA00007868"/>
    </source>
</evidence>
<dbReference type="Proteomes" id="UP001595528">
    <property type="component" value="Unassembled WGS sequence"/>
</dbReference>
<evidence type="ECO:0000256" key="6">
    <source>
        <dbReference type="ARBA" id="ARBA00022556"/>
    </source>
</evidence>
<keyword evidence="9 11" id="KW-0443">Lipid metabolism</keyword>
<dbReference type="EMBL" id="JBHRTR010000005">
    <property type="protein sequence ID" value="MFC3225891.1"/>
    <property type="molecule type" value="Genomic_DNA"/>
</dbReference>
<keyword evidence="13" id="KW-1185">Reference proteome</keyword>
<comment type="function">
    <text evidence="1 11">Condensation of UDP-2,3-diacylglucosamine and 2,3-diacylglucosamine-1-phosphate to form lipid A disaccharide, a precursor of lipid A, a phosphorylated glycolipid that anchors the lipopolysaccharide to the outer membrane of the cell.</text>
</comment>
<evidence type="ECO:0000256" key="4">
    <source>
        <dbReference type="ARBA" id="ARBA00020902"/>
    </source>
</evidence>
<protein>
    <recommendedName>
        <fullName evidence="4 11">Lipid-A-disaccharide synthase</fullName>
        <ecNumber evidence="3 11">2.4.1.182</ecNumber>
    </recommendedName>
</protein>
<gene>
    <name evidence="11 12" type="primary">lpxB</name>
    <name evidence="12" type="ORF">ACFOGJ_01525</name>
</gene>
<accession>A0ABV7KU38</accession>
<dbReference type="EC" id="2.4.1.182" evidence="3 11"/>
<dbReference type="Pfam" id="PF02684">
    <property type="entry name" value="LpxB"/>
    <property type="match status" value="1"/>
</dbReference>
<evidence type="ECO:0000256" key="3">
    <source>
        <dbReference type="ARBA" id="ARBA00012687"/>
    </source>
</evidence>
<keyword evidence="6 11" id="KW-0441">Lipid A biosynthesis</keyword>
<proteinExistence type="inferred from homology"/>
<dbReference type="PANTHER" id="PTHR30372">
    <property type="entry name" value="LIPID-A-DISACCHARIDE SYNTHASE"/>
    <property type="match status" value="1"/>
</dbReference>
<organism evidence="12 13">
    <name type="scientific">Marinibaculum pumilum</name>
    <dbReference type="NCBI Taxonomy" id="1766165"/>
    <lineage>
        <taxon>Bacteria</taxon>
        <taxon>Pseudomonadati</taxon>
        <taxon>Pseudomonadota</taxon>
        <taxon>Alphaproteobacteria</taxon>
        <taxon>Rhodospirillales</taxon>
        <taxon>Rhodospirillaceae</taxon>
        <taxon>Marinibaculum</taxon>
    </lineage>
</organism>
<dbReference type="PANTHER" id="PTHR30372:SF4">
    <property type="entry name" value="LIPID-A-DISACCHARIDE SYNTHASE, MITOCHONDRIAL-RELATED"/>
    <property type="match status" value="1"/>
</dbReference>
<keyword evidence="8 11" id="KW-0808">Transferase</keyword>
<evidence type="ECO:0000313" key="12">
    <source>
        <dbReference type="EMBL" id="MFC3225891.1"/>
    </source>
</evidence>
<evidence type="ECO:0000313" key="13">
    <source>
        <dbReference type="Proteomes" id="UP001595528"/>
    </source>
</evidence>
<dbReference type="SUPFAM" id="SSF53756">
    <property type="entry name" value="UDP-Glycosyltransferase/glycogen phosphorylase"/>
    <property type="match status" value="1"/>
</dbReference>
<evidence type="ECO:0000256" key="10">
    <source>
        <dbReference type="ARBA" id="ARBA00048975"/>
    </source>
</evidence>
<sequence>MASDSERPLRHVMLVAGEASGDQLGARLMSALGGLAGDLGHPAPRFSGVGGPLMEAQGLQSLFPMRELSVMGILEILPRVPQLRRRLIQTVEAARSAQPDIVVTIDAPAFNLRIGQRLKDAPFPVVQYVAPQVWAWRQGRARIVAERFDHLLALLPFEPGFFEPWGLPTTFVGHSVVEGGAGKGDGAGFRARHGIAADATLLVVLPGSRRSELGRLLQPFAETVALLSRSMPGLRVAIPAVAHLAEELEREVAGWPAAPIVVQGEQGKWDAFAAGDVALAASGSVALELAMAQIPMVIAYRVNPASAAIARRLIRIPYACLVNIIAERPAVPELLQENCRPDRLAEAIGRLLRDPQARAVQHDAAQMVREMLGGSAPVPPSRRAAEALRAVFLGGRLPDQGRMTPVRPAQAGAGWAWARR</sequence>
<evidence type="ECO:0000256" key="9">
    <source>
        <dbReference type="ARBA" id="ARBA00023098"/>
    </source>
</evidence>
<dbReference type="RefSeq" id="WP_379897631.1">
    <property type="nucleotide sequence ID" value="NZ_JBHRTR010000005.1"/>
</dbReference>
<keyword evidence="7 11" id="KW-0328">Glycosyltransferase</keyword>
<name>A0ABV7KU38_9PROT</name>
<comment type="caution">
    <text evidence="12">The sequence shown here is derived from an EMBL/GenBank/DDBJ whole genome shotgun (WGS) entry which is preliminary data.</text>
</comment>
<comment type="pathway">
    <text evidence="11">Bacterial outer membrane biogenesis; LPS lipid A biosynthesis.</text>
</comment>
<evidence type="ECO:0000256" key="8">
    <source>
        <dbReference type="ARBA" id="ARBA00022679"/>
    </source>
</evidence>
<dbReference type="HAMAP" id="MF_00392">
    <property type="entry name" value="LpxB"/>
    <property type="match status" value="1"/>
</dbReference>
<evidence type="ECO:0000256" key="1">
    <source>
        <dbReference type="ARBA" id="ARBA00002056"/>
    </source>
</evidence>
<evidence type="ECO:0000256" key="7">
    <source>
        <dbReference type="ARBA" id="ARBA00022676"/>
    </source>
</evidence>
<dbReference type="InterPro" id="IPR003835">
    <property type="entry name" value="Glyco_trans_19"/>
</dbReference>
<comment type="catalytic activity">
    <reaction evidence="10 11">
        <text>a lipid X + a UDP-2-N,3-O-bis[(3R)-3-hydroxyacyl]-alpha-D-glucosamine = a lipid A disaccharide + UDP + H(+)</text>
        <dbReference type="Rhea" id="RHEA:67828"/>
        <dbReference type="ChEBI" id="CHEBI:15378"/>
        <dbReference type="ChEBI" id="CHEBI:58223"/>
        <dbReference type="ChEBI" id="CHEBI:137748"/>
        <dbReference type="ChEBI" id="CHEBI:176338"/>
        <dbReference type="ChEBI" id="CHEBI:176343"/>
        <dbReference type="EC" id="2.4.1.182"/>
    </reaction>
</comment>
<comment type="similarity">
    <text evidence="2 11">Belongs to the LpxB family.</text>
</comment>